<evidence type="ECO:0000313" key="2">
    <source>
        <dbReference type="EMBL" id="CAK9308679.1"/>
    </source>
</evidence>
<evidence type="ECO:0000313" key="3">
    <source>
        <dbReference type="Proteomes" id="UP001642487"/>
    </source>
</evidence>
<dbReference type="Proteomes" id="UP001642487">
    <property type="component" value="Chromosome 1"/>
</dbReference>
<keyword evidence="3" id="KW-1185">Reference proteome</keyword>
<dbReference type="EMBL" id="OZ021735">
    <property type="protein sequence ID" value="CAK9308679.1"/>
    <property type="molecule type" value="Genomic_DNA"/>
</dbReference>
<sequence>MRIAIKATLGRINDHGETKWDFCRDSPFSGNCGWWEWDAMTGSGAVNNRSTMEPREAEKLHRRRCHDWAAALGGPVRPTSDGEERRLRTRNTKRSYS</sequence>
<feature type="region of interest" description="Disordered" evidence="1">
    <location>
        <begin position="71"/>
        <end position="97"/>
    </location>
</feature>
<gene>
    <name evidence="2" type="ORF">CITCOLO1_LOCUS193</name>
</gene>
<organism evidence="2 3">
    <name type="scientific">Citrullus colocynthis</name>
    <name type="common">colocynth</name>
    <dbReference type="NCBI Taxonomy" id="252529"/>
    <lineage>
        <taxon>Eukaryota</taxon>
        <taxon>Viridiplantae</taxon>
        <taxon>Streptophyta</taxon>
        <taxon>Embryophyta</taxon>
        <taxon>Tracheophyta</taxon>
        <taxon>Spermatophyta</taxon>
        <taxon>Magnoliopsida</taxon>
        <taxon>eudicotyledons</taxon>
        <taxon>Gunneridae</taxon>
        <taxon>Pentapetalae</taxon>
        <taxon>rosids</taxon>
        <taxon>fabids</taxon>
        <taxon>Cucurbitales</taxon>
        <taxon>Cucurbitaceae</taxon>
        <taxon>Benincaseae</taxon>
        <taxon>Citrullus</taxon>
    </lineage>
</organism>
<accession>A0ABP0XLH9</accession>
<protein>
    <submittedName>
        <fullName evidence="2">Uncharacterized protein</fullName>
    </submittedName>
</protein>
<name>A0ABP0XLH9_9ROSI</name>
<reference evidence="2 3" key="1">
    <citation type="submission" date="2024-03" db="EMBL/GenBank/DDBJ databases">
        <authorList>
            <person name="Gkanogiannis A."/>
            <person name="Becerra Lopez-Lavalle L."/>
        </authorList>
    </citation>
    <scope>NUCLEOTIDE SEQUENCE [LARGE SCALE GENOMIC DNA]</scope>
</reference>
<feature type="compositionally biased region" description="Basic residues" evidence="1">
    <location>
        <begin position="87"/>
        <end position="97"/>
    </location>
</feature>
<evidence type="ECO:0000256" key="1">
    <source>
        <dbReference type="SAM" id="MobiDB-lite"/>
    </source>
</evidence>
<proteinExistence type="predicted"/>